<dbReference type="GO" id="GO:0000272">
    <property type="term" value="P:polysaccharide catabolic process"/>
    <property type="evidence" value="ECO:0007669"/>
    <property type="project" value="InterPro"/>
</dbReference>
<keyword evidence="6" id="KW-1185">Reference proteome</keyword>
<dbReference type="RefSeq" id="WP_021929726.1">
    <property type="nucleotide sequence ID" value="NZ_AP023322.1"/>
</dbReference>
<sequence length="622" mass="69929">MKKGFLLFTLIFALILQNSYATRLIISGGPQYPLIFAGTGKKELCMKFNDATSANEFGVYVEAKHRLDKSIIIGNSVILESNGAAHREVKLSLDFPELGLYDYTVTLKDNMKGETLAVAHSNIAIVPQRYSAGPTDFGTCTHFAQNKGLVPYSLDLIRLAGFSSIRDEVYWGDVEKPIGTFKFSAKYDNYIQAASDRDIRVLISLEYGNPAPGEKVANRGFPLDESGRKRFARYAEELVKRYGDKVTLWEIWNEPSKALGIDPGTSYYELLKETYTTIKALQPNSTVICSGGAPNLVDGAYLTPIFQSGGVKYMDGFAMHTYVAPFNPEDGYQTKGHPFLKNVSVSSLWPHYKKMIETYSKKSKPLTAWITEMGWFQADTLIRDDGKVLYIDEARQAAYITRLYLMSRRYNTTSCVYVYDFQNDGTNIKEKEHNFGVIRKDFSPKAAYCAVSVLSSLLENKPFSNALVDTEDTKVFCYGSGKDQVIALWNVSHSADPSKEVAETIELDLKSKEIIYVNWLGQKNKMTSSTGKYVLPLMENPSYIITNDEMLSSDEKTFLSEDSVLNIDNILKINKKGLKQIFDATGRFILKTTKDNIDMSMYPSGIYFVRVGNKTFKILKSN</sequence>
<reference evidence="6" key="1">
    <citation type="submission" date="2020-07" db="EMBL/GenBank/DDBJ databases">
        <title>Complete genome sequencing of Coprobacter sp. strain 2CBH44.</title>
        <authorList>
            <person name="Sakamoto M."/>
            <person name="Murakami T."/>
            <person name="Mori H."/>
        </authorList>
    </citation>
    <scope>NUCLEOTIDE SEQUENCE [LARGE SCALE GENOMIC DNA]</scope>
    <source>
        <strain evidence="6">2CBH44</strain>
    </source>
</reference>
<dbReference type="InterPro" id="IPR051923">
    <property type="entry name" value="Glycosyl_Hydrolase_39"/>
</dbReference>
<gene>
    <name evidence="5" type="ORF">Cop2CBH44_29150</name>
</gene>
<dbReference type="PANTHER" id="PTHR12631:SF10">
    <property type="entry name" value="BETA-XYLOSIDASE-LIKE PROTEIN-RELATED"/>
    <property type="match status" value="1"/>
</dbReference>
<dbReference type="Pfam" id="PF00150">
    <property type="entry name" value="Cellulase"/>
    <property type="match status" value="1"/>
</dbReference>
<evidence type="ECO:0000313" key="6">
    <source>
        <dbReference type="Proteomes" id="UP000594042"/>
    </source>
</evidence>
<organism evidence="5 6">
    <name type="scientific">Coprobacter secundus subsp. similis</name>
    <dbReference type="NCBI Taxonomy" id="2751153"/>
    <lineage>
        <taxon>Bacteria</taxon>
        <taxon>Pseudomonadati</taxon>
        <taxon>Bacteroidota</taxon>
        <taxon>Bacteroidia</taxon>
        <taxon>Bacteroidales</taxon>
        <taxon>Barnesiellaceae</taxon>
        <taxon>Coprobacter</taxon>
    </lineage>
</organism>
<dbReference type="KEGG" id="copr:Cop2CBH44_29150"/>
<evidence type="ECO:0000256" key="1">
    <source>
        <dbReference type="ARBA" id="ARBA00022801"/>
    </source>
</evidence>
<dbReference type="Gene3D" id="3.20.20.80">
    <property type="entry name" value="Glycosidases"/>
    <property type="match status" value="1"/>
</dbReference>
<dbReference type="AlphaFoldDB" id="A0A7G1I0H7"/>
<feature type="domain" description="Glycoside hydrolase family 5" evidence="4">
    <location>
        <begin position="138"/>
        <end position="397"/>
    </location>
</feature>
<proteinExistence type="inferred from homology"/>
<dbReference type="Proteomes" id="UP000594042">
    <property type="component" value="Chromosome"/>
</dbReference>
<evidence type="ECO:0000256" key="3">
    <source>
        <dbReference type="RuleBase" id="RU361153"/>
    </source>
</evidence>
<dbReference type="PANTHER" id="PTHR12631">
    <property type="entry name" value="ALPHA-L-IDURONIDASE"/>
    <property type="match status" value="1"/>
</dbReference>
<dbReference type="GO" id="GO:0004553">
    <property type="term" value="F:hydrolase activity, hydrolyzing O-glycosyl compounds"/>
    <property type="evidence" value="ECO:0007669"/>
    <property type="project" value="InterPro"/>
</dbReference>
<evidence type="ECO:0000313" key="5">
    <source>
        <dbReference type="EMBL" id="BCI64562.1"/>
    </source>
</evidence>
<dbReference type="InterPro" id="IPR017853">
    <property type="entry name" value="GH"/>
</dbReference>
<name>A0A7G1I0H7_9BACT</name>
<evidence type="ECO:0000256" key="2">
    <source>
        <dbReference type="ARBA" id="ARBA00023295"/>
    </source>
</evidence>
<keyword evidence="1 3" id="KW-0378">Hydrolase</keyword>
<keyword evidence="2 3" id="KW-0326">Glycosidase</keyword>
<dbReference type="SUPFAM" id="SSF51445">
    <property type="entry name" value="(Trans)glycosidases"/>
    <property type="match status" value="1"/>
</dbReference>
<accession>A0A7G1I0H7</accession>
<evidence type="ECO:0000259" key="4">
    <source>
        <dbReference type="Pfam" id="PF00150"/>
    </source>
</evidence>
<comment type="similarity">
    <text evidence="3">Belongs to the glycosyl hydrolase 5 (cellulase A) family.</text>
</comment>
<dbReference type="InterPro" id="IPR001547">
    <property type="entry name" value="Glyco_hydro_5"/>
</dbReference>
<protein>
    <recommendedName>
        <fullName evidence="4">Glycoside hydrolase family 5 domain-containing protein</fullName>
    </recommendedName>
</protein>
<dbReference type="EMBL" id="AP023322">
    <property type="protein sequence ID" value="BCI64562.1"/>
    <property type="molecule type" value="Genomic_DNA"/>
</dbReference>